<dbReference type="GO" id="GO:0005524">
    <property type="term" value="F:ATP binding"/>
    <property type="evidence" value="ECO:0007669"/>
    <property type="project" value="UniProtKB-KW"/>
</dbReference>
<evidence type="ECO:0000259" key="4">
    <source>
        <dbReference type="PROSITE" id="PS50051"/>
    </source>
</evidence>
<dbReference type="SMART" id="SM00382">
    <property type="entry name" value="AAA"/>
    <property type="match status" value="1"/>
</dbReference>
<feature type="domain" description="MCM C-terminal AAA(+) ATPase" evidence="4">
    <location>
        <begin position="287"/>
        <end position="386"/>
    </location>
</feature>
<dbReference type="EMBL" id="NNSR01000045">
    <property type="protein sequence ID" value="PKD30832.1"/>
    <property type="molecule type" value="Genomic_DNA"/>
</dbReference>
<dbReference type="SUPFAM" id="SSF54211">
    <property type="entry name" value="Ribosomal protein S5 domain 2-like"/>
    <property type="match status" value="1"/>
</dbReference>
<dbReference type="PANTHER" id="PTHR32039:SF7">
    <property type="entry name" value="COMPETENCE PROTEIN COMM"/>
    <property type="match status" value="1"/>
</dbReference>
<dbReference type="InterPro" id="IPR001208">
    <property type="entry name" value="MCM_dom"/>
</dbReference>
<dbReference type="RefSeq" id="WP_101028986.1">
    <property type="nucleotide sequence ID" value="NZ_CABMMZ010000045.1"/>
</dbReference>
<protein>
    <submittedName>
        <fullName evidence="5">Competence protein ComM</fullName>
    </submittedName>
</protein>
<sequence>MVVTCNSFGVSGMDGYKVELEASMYYGTREFDMVGLPDAAVRESKDRVLSALKNCGFKYPAAHTTVNLAPADIKKEGPIYDLPIAVAILVLLNQIKSNISDCAFIGELSLSGEVRGINGVLPMVIKAKECGIKKIYVPKANASEGAVVDGIEVYGVDNILQLKDYLNSILEPAPAKPNTHSPKEEQDYIPDFSQVKGQLEVKRALEIAAAGGHNILLIGPPGSGKSMLAKRVPSILPDMSFDEMIETTKIHSIAGTLKHDGLITTRPFRSPHHTVTPVGLGGGGTGTIRPGEVSLANNGVLFLDELPEFSRTSLEVLRQPIEDGSITISRAGQKCTYPCSIMVVAAMNPCPCGYYGDPTRKCTCSEQKIKRYLNRISGPLLDRFDIHVEVPAVKFEELRDTSSAECSADIKKRADRAREIQRERFKGSKTTCNAKINAEQFEKVCVIDKEAEKTLKDAFESLGLTARAYDRVLKVARTIADLDESEIIRSEHVLEAVQYRSLDRKYWAK</sequence>
<organism evidence="5 6">
    <name type="scientific">Ruminococcus bromii</name>
    <dbReference type="NCBI Taxonomy" id="40518"/>
    <lineage>
        <taxon>Bacteria</taxon>
        <taxon>Bacillati</taxon>
        <taxon>Bacillota</taxon>
        <taxon>Clostridia</taxon>
        <taxon>Eubacteriales</taxon>
        <taxon>Oscillospiraceae</taxon>
        <taxon>Ruminococcus</taxon>
    </lineage>
</organism>
<name>A0A2N0UUZ0_9FIRM</name>
<comment type="caution">
    <text evidence="5">The sequence shown here is derived from an EMBL/GenBank/DDBJ whole genome shotgun (WGS) entry which is preliminary data.</text>
</comment>
<reference evidence="5" key="1">
    <citation type="journal article" date="2018" name="Environ. Microbiol.">
        <title>Sporulation capability and amylosome conservation among diverse human colonic and rumen isolates of the keystone starch-degrader Ruminococcus bromii.</title>
        <authorList>
            <person name="Mukhopadhya I."/>
            <person name="Morais S."/>
            <person name="Laverde-Gomez J."/>
            <person name="Sheridan P.O."/>
            <person name="Walker A.W."/>
            <person name="Kelly W."/>
            <person name="Klieve A.V."/>
            <person name="Ouwerkerk D."/>
            <person name="Duncan S.H."/>
            <person name="Louis P."/>
            <person name="Koropatkin N."/>
            <person name="Cockburn D."/>
            <person name="Kibler R."/>
            <person name="Cooper P.J."/>
            <person name="Sandoval C."/>
            <person name="Crost E."/>
            <person name="Juge N."/>
            <person name="Bayer E.A."/>
            <person name="Flint H.J."/>
        </authorList>
    </citation>
    <scope>NUCLEOTIDE SEQUENCE [LARGE SCALE GENOMIC DNA]</scope>
    <source>
        <strain evidence="5">ATCC 27255</strain>
    </source>
</reference>
<evidence type="ECO:0000313" key="5">
    <source>
        <dbReference type="EMBL" id="PKD30832.1"/>
    </source>
</evidence>
<evidence type="ECO:0000313" key="6">
    <source>
        <dbReference type="Proteomes" id="UP000233425"/>
    </source>
</evidence>
<dbReference type="Gene3D" id="3.40.50.300">
    <property type="entry name" value="P-loop containing nucleotide triphosphate hydrolases"/>
    <property type="match status" value="1"/>
</dbReference>
<dbReference type="PROSITE" id="PS50051">
    <property type="entry name" value="MCM_2"/>
    <property type="match status" value="1"/>
</dbReference>
<keyword evidence="2" id="KW-0547">Nucleotide-binding</keyword>
<dbReference type="InterPro" id="IPR027417">
    <property type="entry name" value="P-loop_NTPase"/>
</dbReference>
<dbReference type="InterPro" id="IPR045006">
    <property type="entry name" value="CHLI-like"/>
</dbReference>
<accession>A0A2N0UUZ0</accession>
<proteinExistence type="inferred from homology"/>
<dbReference type="PANTHER" id="PTHR32039">
    <property type="entry name" value="MAGNESIUM-CHELATASE SUBUNIT CHLI"/>
    <property type="match status" value="1"/>
</dbReference>
<evidence type="ECO:0000256" key="3">
    <source>
        <dbReference type="ARBA" id="ARBA00022840"/>
    </source>
</evidence>
<dbReference type="SUPFAM" id="SSF52540">
    <property type="entry name" value="P-loop containing nucleoside triphosphate hydrolases"/>
    <property type="match status" value="1"/>
</dbReference>
<evidence type="ECO:0000256" key="2">
    <source>
        <dbReference type="ARBA" id="ARBA00022741"/>
    </source>
</evidence>
<keyword evidence="6" id="KW-1185">Reference proteome</keyword>
<keyword evidence="3" id="KW-0067">ATP-binding</keyword>
<dbReference type="Pfam" id="PF01078">
    <property type="entry name" value="Mg_chelatase"/>
    <property type="match status" value="1"/>
</dbReference>
<dbReference type="InterPro" id="IPR014721">
    <property type="entry name" value="Ribsml_uS5_D2-typ_fold_subgr"/>
</dbReference>
<dbReference type="AlphaFoldDB" id="A0A2N0UUZ0"/>
<evidence type="ECO:0000256" key="1">
    <source>
        <dbReference type="ARBA" id="ARBA00006354"/>
    </source>
</evidence>
<dbReference type="Pfam" id="PF13541">
    <property type="entry name" value="ChlI"/>
    <property type="match status" value="1"/>
</dbReference>
<dbReference type="Proteomes" id="UP000233425">
    <property type="component" value="Unassembled WGS sequence"/>
</dbReference>
<dbReference type="InterPro" id="IPR020568">
    <property type="entry name" value="Ribosomal_Su5_D2-typ_SF"/>
</dbReference>
<comment type="similarity">
    <text evidence="1">Belongs to the Mg-chelatase subunits D/I family. ComM subfamily.</text>
</comment>
<gene>
    <name evidence="5" type="primary">comM</name>
    <name evidence="5" type="ORF">RBATCC27255_00963</name>
</gene>
<dbReference type="PRINTS" id="PR01657">
    <property type="entry name" value="MCMFAMILY"/>
</dbReference>
<dbReference type="Pfam" id="PF13335">
    <property type="entry name" value="Mg_chelatase_C"/>
    <property type="match status" value="1"/>
</dbReference>
<dbReference type="InterPro" id="IPR004482">
    <property type="entry name" value="Mg_chelat-rel"/>
</dbReference>
<dbReference type="GO" id="GO:0003677">
    <property type="term" value="F:DNA binding"/>
    <property type="evidence" value="ECO:0007669"/>
    <property type="project" value="InterPro"/>
</dbReference>
<dbReference type="InterPro" id="IPR003593">
    <property type="entry name" value="AAA+_ATPase"/>
</dbReference>
<dbReference type="InterPro" id="IPR000523">
    <property type="entry name" value="Mg_chelatse_chII-like_cat_dom"/>
</dbReference>
<dbReference type="Gene3D" id="3.30.230.10">
    <property type="match status" value="1"/>
</dbReference>
<dbReference type="NCBIfam" id="TIGR00368">
    <property type="entry name" value="YifB family Mg chelatase-like AAA ATPase"/>
    <property type="match status" value="1"/>
</dbReference>
<dbReference type="InterPro" id="IPR025158">
    <property type="entry name" value="Mg_chelat-rel_C"/>
</dbReference>